<reference evidence="1 2" key="1">
    <citation type="submission" date="2020-09" db="EMBL/GenBank/DDBJ databases">
        <title>Marinomonas sp. nov., isolated from the cysticercosis algae of Qingdao, China.</title>
        <authorList>
            <person name="Sun X."/>
        </authorList>
    </citation>
    <scope>NUCLEOTIDE SEQUENCE [LARGE SCALE GENOMIC DNA]</scope>
    <source>
        <strain evidence="1 2">SM2066</strain>
    </source>
</reference>
<evidence type="ECO:0000313" key="1">
    <source>
        <dbReference type="EMBL" id="MBD5769747.1"/>
    </source>
</evidence>
<evidence type="ECO:0000313" key="2">
    <source>
        <dbReference type="Proteomes" id="UP000604161"/>
    </source>
</evidence>
<dbReference type="EMBL" id="JACYFC010000001">
    <property type="protein sequence ID" value="MBD5769747.1"/>
    <property type="molecule type" value="Genomic_DNA"/>
</dbReference>
<organism evidence="1 2">
    <name type="scientific">Marinomonas colpomeniae</name>
    <dbReference type="NCBI Taxonomy" id="2774408"/>
    <lineage>
        <taxon>Bacteria</taxon>
        <taxon>Pseudomonadati</taxon>
        <taxon>Pseudomonadota</taxon>
        <taxon>Gammaproteobacteria</taxon>
        <taxon>Oceanospirillales</taxon>
        <taxon>Oceanospirillaceae</taxon>
        <taxon>Marinomonas</taxon>
    </lineage>
</organism>
<proteinExistence type="predicted"/>
<accession>A0ABR8NZ24</accession>
<sequence>MNVISISSRILSLTDFDSGFFSVAKKAPILKLRMQRQNALSNVVFLFQFLFLSQFSNRVFRLDKNHILLQWQFFATPSLFVNNINVKVSGKKNLGLKRGAFLNRGSLSPERLNSDDIHVLQNYLSFYTEV</sequence>
<protein>
    <submittedName>
        <fullName evidence="1">Uncharacterized protein</fullName>
    </submittedName>
</protein>
<comment type="caution">
    <text evidence="1">The sequence shown here is derived from an EMBL/GenBank/DDBJ whole genome shotgun (WGS) entry which is preliminary data.</text>
</comment>
<name>A0ABR8NZ24_9GAMM</name>
<keyword evidence="2" id="KW-1185">Reference proteome</keyword>
<dbReference type="Proteomes" id="UP000604161">
    <property type="component" value="Unassembled WGS sequence"/>
</dbReference>
<gene>
    <name evidence="1" type="ORF">IF202_01675</name>
</gene>